<dbReference type="InterPro" id="IPR042099">
    <property type="entry name" value="ANL_N_sf"/>
</dbReference>
<comment type="caution">
    <text evidence="3">The sequence shown here is derived from an EMBL/GenBank/DDBJ whole genome shotgun (WGS) entry which is preliminary data.</text>
</comment>
<dbReference type="GO" id="GO:0031956">
    <property type="term" value="F:medium-chain fatty acid-CoA ligase activity"/>
    <property type="evidence" value="ECO:0007669"/>
    <property type="project" value="TreeGrafter"/>
</dbReference>
<dbReference type="PANTHER" id="PTHR43201">
    <property type="entry name" value="ACYL-COA SYNTHETASE"/>
    <property type="match status" value="1"/>
</dbReference>
<dbReference type="Proteomes" id="UP000518752">
    <property type="component" value="Unassembled WGS sequence"/>
</dbReference>
<dbReference type="EMBL" id="JAACJN010000157">
    <property type="protein sequence ID" value="KAF5366106.1"/>
    <property type="molecule type" value="Genomic_DNA"/>
</dbReference>
<dbReference type="InterPro" id="IPR000873">
    <property type="entry name" value="AMP-dep_synth/lig_dom"/>
</dbReference>
<reference evidence="3 4" key="1">
    <citation type="journal article" date="2020" name="ISME J.">
        <title>Uncovering the hidden diversity of litter-decomposition mechanisms in mushroom-forming fungi.</title>
        <authorList>
            <person name="Floudas D."/>
            <person name="Bentzer J."/>
            <person name="Ahren D."/>
            <person name="Johansson T."/>
            <person name="Persson P."/>
            <person name="Tunlid A."/>
        </authorList>
    </citation>
    <scope>NUCLEOTIDE SEQUENCE [LARGE SCALE GENOMIC DNA]</scope>
    <source>
        <strain evidence="3 4">CBS 406.79</strain>
    </source>
</reference>
<protein>
    <recommendedName>
        <fullName evidence="2">AMP-dependent synthetase/ligase domain-containing protein</fullName>
    </recommendedName>
</protein>
<gene>
    <name evidence="3" type="ORF">D9757_012692</name>
</gene>
<evidence type="ECO:0000256" key="1">
    <source>
        <dbReference type="ARBA" id="ARBA00006432"/>
    </source>
</evidence>
<proteinExistence type="inferred from homology"/>
<dbReference type="Gene3D" id="3.40.50.12780">
    <property type="entry name" value="N-terminal domain of ligase-like"/>
    <property type="match status" value="1"/>
</dbReference>
<comment type="similarity">
    <text evidence="1">Belongs to the ATP-dependent AMP-binding enzyme family.</text>
</comment>
<sequence length="565" mass="63116">MPMPFVVPPPSLALEFQFDFHLIHNPTHVVALHPLSDGTVKIYTFADVVPRIHELAFHFYSEVNASSSRKFAARTPIIAILATFDAFTSFMWPKLQAILRAGMIAFPISPRFSPLVVAHLIDTVQPTHILTNHEGRQLTQKIMDLVQNLVKPCQLLAPTFREIFTPKHENPYFPRHSRDLHDIAYVIHSSSSSAMFPKTIHCSAHFMLKNAEVIGQPFRECVWDNNIDNQIDYASESLAGKIFGLQGLELFHFVGLAFINWLARSGFSMALLNPFDSSSAIPASPQTVFEGLKCTQPSYVYASPTLIEIWALDAKITSFLASVTAVITAGKRLNKGIGDALVKQGVHINVAFGSTETGAISILTPDRGVDWEYFYAPPVPEFQFLRRDDGYYNLVVLSTPNRTLPVCNTTHDNTSAYDPGDIFMRHPTRNHHYSVIGRSSDQIMLKSGEMVNPASIEEILSTDEQIKTALLFGHGQHYLGVLIEPIEAVSCDSLETKKLIANIQHTLDEINATLPSYSRVSTQMILVASPDKPILLSPKGQPRRALVLKEYEEEITSLYLHREIV</sequence>
<keyword evidence="4" id="KW-1185">Reference proteome</keyword>
<evidence type="ECO:0000313" key="3">
    <source>
        <dbReference type="EMBL" id="KAF5366106.1"/>
    </source>
</evidence>
<dbReference type="SUPFAM" id="SSF56801">
    <property type="entry name" value="Acetyl-CoA synthetase-like"/>
    <property type="match status" value="1"/>
</dbReference>
<dbReference type="GO" id="GO:0006631">
    <property type="term" value="P:fatty acid metabolic process"/>
    <property type="evidence" value="ECO:0007669"/>
    <property type="project" value="TreeGrafter"/>
</dbReference>
<dbReference type="PANTHER" id="PTHR43201:SF8">
    <property type="entry name" value="ACYL-COA SYNTHETASE FAMILY MEMBER 3"/>
    <property type="match status" value="1"/>
</dbReference>
<organism evidence="3 4">
    <name type="scientific">Collybiopsis confluens</name>
    <dbReference type="NCBI Taxonomy" id="2823264"/>
    <lineage>
        <taxon>Eukaryota</taxon>
        <taxon>Fungi</taxon>
        <taxon>Dikarya</taxon>
        <taxon>Basidiomycota</taxon>
        <taxon>Agaricomycotina</taxon>
        <taxon>Agaricomycetes</taxon>
        <taxon>Agaricomycetidae</taxon>
        <taxon>Agaricales</taxon>
        <taxon>Marasmiineae</taxon>
        <taxon>Omphalotaceae</taxon>
        <taxon>Collybiopsis</taxon>
    </lineage>
</organism>
<dbReference type="Pfam" id="PF00501">
    <property type="entry name" value="AMP-binding"/>
    <property type="match status" value="1"/>
</dbReference>
<dbReference type="Pfam" id="PF23562">
    <property type="entry name" value="AMP-binding_C_3"/>
    <property type="match status" value="1"/>
</dbReference>
<evidence type="ECO:0000259" key="2">
    <source>
        <dbReference type="Pfam" id="PF00501"/>
    </source>
</evidence>
<accession>A0A8H5GJ90</accession>
<evidence type="ECO:0000313" key="4">
    <source>
        <dbReference type="Proteomes" id="UP000518752"/>
    </source>
</evidence>
<dbReference type="AlphaFoldDB" id="A0A8H5GJ90"/>
<dbReference type="OrthoDB" id="429813at2759"/>
<feature type="domain" description="AMP-dependent synthetase/ligase" evidence="2">
    <location>
        <begin position="96"/>
        <end position="373"/>
    </location>
</feature>
<name>A0A8H5GJ90_9AGAR</name>